<organism evidence="1 2">
    <name type="scientific">Aneurinibacillus soli</name>
    <dbReference type="NCBI Taxonomy" id="1500254"/>
    <lineage>
        <taxon>Bacteria</taxon>
        <taxon>Bacillati</taxon>
        <taxon>Bacillota</taxon>
        <taxon>Bacilli</taxon>
        <taxon>Bacillales</taxon>
        <taxon>Paenibacillaceae</taxon>
        <taxon>Aneurinibacillus group</taxon>
        <taxon>Aneurinibacillus</taxon>
    </lineage>
</organism>
<dbReference type="Proteomes" id="UP000217696">
    <property type="component" value="Chromosome"/>
</dbReference>
<accession>A0A0U4WD76</accession>
<dbReference type="RefSeq" id="WP_096463774.1">
    <property type="nucleotide sequence ID" value="NZ_AP017312.1"/>
</dbReference>
<name>A0A0U4WD76_9BACL</name>
<reference evidence="1 2" key="1">
    <citation type="submission" date="2015-12" db="EMBL/GenBank/DDBJ databases">
        <title>Genome sequence of Aneurinibacillus soli.</title>
        <authorList>
            <person name="Lee J.S."/>
            <person name="Lee K.C."/>
            <person name="Kim K.K."/>
            <person name="Lee B.W."/>
        </authorList>
    </citation>
    <scope>NUCLEOTIDE SEQUENCE [LARGE SCALE GENOMIC DNA]</scope>
    <source>
        <strain evidence="1 2">CB4</strain>
    </source>
</reference>
<evidence type="ECO:0000313" key="2">
    <source>
        <dbReference type="Proteomes" id="UP000217696"/>
    </source>
</evidence>
<dbReference type="KEGG" id="asoc:CB4_00928"/>
<evidence type="ECO:0000313" key="1">
    <source>
        <dbReference type="EMBL" id="BAU26760.1"/>
    </source>
</evidence>
<gene>
    <name evidence="1" type="ORF">CB4_00928</name>
</gene>
<sequence length="213" mass="24515">MGLIYNVFKELDTFSELGEMQKQLIITLDDLARSKATIFEQEIKESLLETTENRTIPINHITSKMTRIHTYTEESAKHILENVKESLRNFVTKGNEKVIDEVGNLMSGEVTRFLNESGVNSNVLKRYYVMTEGESIIRIDLRGWYSEINIKSLANKIEKISAFVAVKSAVNLQALDYNAFLSVYQYQLSKSDLNLTDIKEALDEARQIYARFR</sequence>
<proteinExistence type="predicted"/>
<dbReference type="EMBL" id="AP017312">
    <property type="protein sequence ID" value="BAU26760.1"/>
    <property type="molecule type" value="Genomic_DNA"/>
</dbReference>
<dbReference type="AlphaFoldDB" id="A0A0U4WD76"/>
<keyword evidence="2" id="KW-1185">Reference proteome</keyword>
<protein>
    <submittedName>
        <fullName evidence="1">Uncharacterized protein</fullName>
    </submittedName>
</protein>
<dbReference type="OrthoDB" id="5191017at2"/>